<keyword evidence="1" id="KW-0812">Transmembrane</keyword>
<proteinExistence type="predicted"/>
<organism evidence="2 3">
    <name type="scientific">Teredinibacter turnerae (strain ATCC 39867 / T7901)</name>
    <dbReference type="NCBI Taxonomy" id="377629"/>
    <lineage>
        <taxon>Bacteria</taxon>
        <taxon>Pseudomonadati</taxon>
        <taxon>Pseudomonadota</taxon>
        <taxon>Gammaproteobacteria</taxon>
        <taxon>Cellvibrionales</taxon>
        <taxon>Cellvibrionaceae</taxon>
        <taxon>Teredinibacter</taxon>
    </lineage>
</organism>
<dbReference type="OrthoDB" id="6388537at2"/>
<keyword evidence="3" id="KW-1185">Reference proteome</keyword>
<gene>
    <name evidence="2" type="ordered locus">TERTU_1106</name>
</gene>
<sequence length="131" mass="13148">MTNKQSGFTLIELIAVLVILGILAATAIPRFVDLSDAAQQAATDSIAGSLESASALNHAVDIAAEAGLTSETVVGVANCTDTENLLSDALPAEYTITAATIADKASVACTLSYMVDGSAVATATFQAIGAQ</sequence>
<keyword evidence="1" id="KW-0472">Membrane</keyword>
<dbReference type="PROSITE" id="PS00409">
    <property type="entry name" value="PROKAR_NTER_METHYL"/>
    <property type="match status" value="1"/>
</dbReference>
<name>C5BR29_TERTT</name>
<dbReference type="InterPro" id="IPR045584">
    <property type="entry name" value="Pilin-like"/>
</dbReference>
<evidence type="ECO:0000256" key="1">
    <source>
        <dbReference type="SAM" id="Phobius"/>
    </source>
</evidence>
<dbReference type="NCBIfam" id="TIGR02532">
    <property type="entry name" value="IV_pilin_GFxxxE"/>
    <property type="match status" value="1"/>
</dbReference>
<dbReference type="Gene3D" id="3.30.700.10">
    <property type="entry name" value="Glycoprotein, Type 4 Pilin"/>
    <property type="match status" value="1"/>
</dbReference>
<evidence type="ECO:0000313" key="2">
    <source>
        <dbReference type="EMBL" id="ACR10667.1"/>
    </source>
</evidence>
<dbReference type="eggNOG" id="COG2165">
    <property type="taxonomic scope" value="Bacteria"/>
</dbReference>
<dbReference type="RefSeq" id="WP_015816779.1">
    <property type="nucleotide sequence ID" value="NC_012997.1"/>
</dbReference>
<dbReference type="Pfam" id="PF07963">
    <property type="entry name" value="N_methyl"/>
    <property type="match status" value="1"/>
</dbReference>
<protein>
    <submittedName>
        <fullName evidence="2">MSHA pilin protein, MshA</fullName>
    </submittedName>
</protein>
<feature type="transmembrane region" description="Helical" evidence="1">
    <location>
        <begin position="7"/>
        <end position="28"/>
    </location>
</feature>
<dbReference type="STRING" id="377629.TERTU_1106"/>
<evidence type="ECO:0000313" key="3">
    <source>
        <dbReference type="Proteomes" id="UP000009080"/>
    </source>
</evidence>
<dbReference type="EMBL" id="CP001614">
    <property type="protein sequence ID" value="ACR10667.1"/>
    <property type="molecule type" value="Genomic_DNA"/>
</dbReference>
<keyword evidence="1" id="KW-1133">Transmembrane helix</keyword>
<accession>C5BR29</accession>
<dbReference type="SUPFAM" id="SSF54523">
    <property type="entry name" value="Pili subunits"/>
    <property type="match status" value="1"/>
</dbReference>
<dbReference type="Proteomes" id="UP000009080">
    <property type="component" value="Chromosome"/>
</dbReference>
<dbReference type="AlphaFoldDB" id="C5BR29"/>
<reference evidence="2 3" key="1">
    <citation type="journal article" date="2009" name="PLoS ONE">
        <title>The complete genome of Teredinibacter turnerae T7901: an intracellular endosymbiont of marine wood-boring bivalves (shipworms).</title>
        <authorList>
            <person name="Yang J.C."/>
            <person name="Madupu R."/>
            <person name="Durkin A.S."/>
            <person name="Ekborg N.A."/>
            <person name="Pedamallu C.S."/>
            <person name="Hostetler J.B."/>
            <person name="Radune D."/>
            <person name="Toms B.S."/>
            <person name="Henrissat B."/>
            <person name="Coutinho P.M."/>
            <person name="Schwarz S."/>
            <person name="Field L."/>
            <person name="Trindade-Silva A.E."/>
            <person name="Soares C.A.G."/>
            <person name="Elshahawi S."/>
            <person name="Hanora A."/>
            <person name="Schmidt E.W."/>
            <person name="Haygood M.G."/>
            <person name="Posfai J."/>
            <person name="Benner J."/>
            <person name="Madinger C."/>
            <person name="Nove J."/>
            <person name="Anton B."/>
            <person name="Chaudhary K."/>
            <person name="Foster J."/>
            <person name="Holman A."/>
            <person name="Kumar S."/>
            <person name="Lessard P.A."/>
            <person name="Luyten Y.A."/>
            <person name="Slatko B."/>
            <person name="Wood N."/>
            <person name="Wu B."/>
            <person name="Teplitski M."/>
            <person name="Mougous J.D."/>
            <person name="Ward N."/>
            <person name="Eisen J.A."/>
            <person name="Badger J.H."/>
            <person name="Distel D.L."/>
        </authorList>
    </citation>
    <scope>NUCLEOTIDE SEQUENCE [LARGE SCALE GENOMIC DNA]</scope>
    <source>
        <strain evidence="3">ATCC 39867 / T7901</strain>
    </source>
</reference>
<dbReference type="InterPro" id="IPR012902">
    <property type="entry name" value="N_methyl_site"/>
</dbReference>
<dbReference type="HOGENOM" id="CLU_098637_4_0_6"/>
<dbReference type="KEGG" id="ttu:TERTU_1106"/>